<dbReference type="PANTHER" id="PTHR45339">
    <property type="entry name" value="HYBRID SIGNAL TRANSDUCTION HISTIDINE KINASE J"/>
    <property type="match status" value="1"/>
</dbReference>
<dbReference type="Pfam" id="PF00512">
    <property type="entry name" value="HisKA"/>
    <property type="match status" value="1"/>
</dbReference>
<keyword evidence="9" id="KW-0902">Two-component regulatory system</keyword>
<dbReference type="Pfam" id="PF00072">
    <property type="entry name" value="Response_reg"/>
    <property type="match status" value="1"/>
</dbReference>
<evidence type="ECO:0000313" key="18">
    <source>
        <dbReference type="EMBL" id="MBR0561970.1"/>
    </source>
</evidence>
<evidence type="ECO:0000256" key="9">
    <source>
        <dbReference type="ARBA" id="ARBA00023012"/>
    </source>
</evidence>
<dbReference type="InterPro" id="IPR001789">
    <property type="entry name" value="Sig_transdc_resp-reg_receiver"/>
</dbReference>
<dbReference type="InterPro" id="IPR005467">
    <property type="entry name" value="His_kinase_dom"/>
</dbReference>
<organism evidence="18">
    <name type="scientific">Coralloluteibacterium stylophorae</name>
    <dbReference type="NCBI Taxonomy" id="1776034"/>
    <lineage>
        <taxon>Bacteria</taxon>
        <taxon>Pseudomonadati</taxon>
        <taxon>Pseudomonadota</taxon>
        <taxon>Gammaproteobacteria</taxon>
        <taxon>Lysobacterales</taxon>
        <taxon>Lysobacteraceae</taxon>
        <taxon>Coralloluteibacterium</taxon>
    </lineage>
</organism>
<dbReference type="CDD" id="cd16922">
    <property type="entry name" value="HATPase_EvgS-ArcB-TorS-like"/>
    <property type="match status" value="1"/>
</dbReference>
<dbReference type="InterPro" id="IPR036890">
    <property type="entry name" value="HATPase_C_sf"/>
</dbReference>
<dbReference type="Proteomes" id="UP000675747">
    <property type="component" value="Unassembled WGS sequence"/>
</dbReference>
<dbReference type="FunFam" id="1.10.287.130:FF:000002">
    <property type="entry name" value="Two-component osmosensing histidine kinase"/>
    <property type="match status" value="1"/>
</dbReference>
<feature type="domain" description="Response regulatory" evidence="17">
    <location>
        <begin position="710"/>
        <end position="828"/>
    </location>
</feature>
<dbReference type="AlphaFoldDB" id="A0A8J7VRX1"/>
<evidence type="ECO:0000256" key="11">
    <source>
        <dbReference type="ARBA" id="ARBA00064003"/>
    </source>
</evidence>
<dbReference type="SUPFAM" id="SSF52172">
    <property type="entry name" value="CheY-like"/>
    <property type="match status" value="1"/>
</dbReference>
<feature type="transmembrane region" description="Helical" evidence="15">
    <location>
        <begin position="124"/>
        <end position="141"/>
    </location>
</feature>
<keyword evidence="20" id="KW-1185">Reference proteome</keyword>
<accession>A0A8J7VRX1</accession>
<evidence type="ECO:0000256" key="15">
    <source>
        <dbReference type="SAM" id="Phobius"/>
    </source>
</evidence>
<dbReference type="Gene3D" id="3.30.450.20">
    <property type="entry name" value="PAS domain"/>
    <property type="match status" value="1"/>
</dbReference>
<feature type="region of interest" description="Disordered" evidence="14">
    <location>
        <begin position="625"/>
        <end position="646"/>
    </location>
</feature>
<proteinExistence type="predicted"/>
<gene>
    <name evidence="19" type="ORF">KB893_006130</name>
    <name evidence="18" type="ORF">KB893_05505</name>
</gene>
<dbReference type="EC" id="2.7.13.3" evidence="3"/>
<evidence type="ECO:0000256" key="10">
    <source>
        <dbReference type="ARBA" id="ARBA00023026"/>
    </source>
</evidence>
<evidence type="ECO:0000256" key="6">
    <source>
        <dbReference type="ARBA" id="ARBA00022741"/>
    </source>
</evidence>
<keyword evidence="7" id="KW-0418">Kinase</keyword>
<comment type="catalytic activity">
    <reaction evidence="1">
        <text>ATP + protein L-histidine = ADP + protein N-phospho-L-histidine.</text>
        <dbReference type="EC" id="2.7.13.3"/>
    </reaction>
</comment>
<dbReference type="Gene3D" id="1.10.287.130">
    <property type="match status" value="1"/>
</dbReference>
<dbReference type="InterPro" id="IPR036641">
    <property type="entry name" value="HPT_dom_sf"/>
</dbReference>
<dbReference type="SUPFAM" id="SSF47384">
    <property type="entry name" value="Homodimeric domain of signal transducing histidine kinase"/>
    <property type="match status" value="1"/>
</dbReference>
<dbReference type="PANTHER" id="PTHR45339:SF5">
    <property type="entry name" value="HISTIDINE KINASE"/>
    <property type="match status" value="1"/>
</dbReference>
<keyword evidence="10" id="KW-0843">Virulence</keyword>
<dbReference type="GO" id="GO:0000155">
    <property type="term" value="F:phosphorelay sensor kinase activity"/>
    <property type="evidence" value="ECO:0007669"/>
    <property type="project" value="InterPro"/>
</dbReference>
<dbReference type="InterPro" id="IPR036097">
    <property type="entry name" value="HisK_dim/P_sf"/>
</dbReference>
<dbReference type="EMBL" id="JAGQFT010000029">
    <property type="protein sequence ID" value="MBR0561970.1"/>
    <property type="molecule type" value="Genomic_DNA"/>
</dbReference>
<evidence type="ECO:0000256" key="13">
    <source>
        <dbReference type="PROSITE-ProRule" id="PRU00169"/>
    </source>
</evidence>
<reference evidence="19 20" key="1">
    <citation type="journal article" date="2021" name="Microbiol. Resour. Announc.">
        <title>Draft Genome Sequence of Coralloluteibacterium stylophorae LMG 29479T.</title>
        <authorList>
            <person name="Karlyshev A.V."/>
            <person name="Kudryashova E.B."/>
            <person name="Ariskina E.V."/>
            <person name="Conroy A.P."/>
            <person name="Abidueva E.Y."/>
        </authorList>
    </citation>
    <scope>NUCLEOTIDE SEQUENCE [LARGE SCALE GENOMIC DNA]</scope>
    <source>
        <strain evidence="19 20">LMG 29479</strain>
    </source>
</reference>
<evidence type="ECO:0000256" key="3">
    <source>
        <dbReference type="ARBA" id="ARBA00012438"/>
    </source>
</evidence>
<evidence type="ECO:0000256" key="5">
    <source>
        <dbReference type="ARBA" id="ARBA00022679"/>
    </source>
</evidence>
<keyword evidence="15" id="KW-1133">Transmembrane helix</keyword>
<dbReference type="CDD" id="cd00082">
    <property type="entry name" value="HisKA"/>
    <property type="match status" value="1"/>
</dbReference>
<keyword evidence="5" id="KW-0808">Transferase</keyword>
<evidence type="ECO:0000256" key="7">
    <source>
        <dbReference type="ARBA" id="ARBA00022777"/>
    </source>
</evidence>
<feature type="transmembrane region" description="Helical" evidence="15">
    <location>
        <begin position="175"/>
        <end position="192"/>
    </location>
</feature>
<dbReference type="SUPFAM" id="SSF47226">
    <property type="entry name" value="Histidine-containing phosphotransfer domain, HPT domain"/>
    <property type="match status" value="1"/>
</dbReference>
<dbReference type="SMART" id="SM00387">
    <property type="entry name" value="HATPase_c"/>
    <property type="match status" value="1"/>
</dbReference>
<dbReference type="InterPro" id="IPR003594">
    <property type="entry name" value="HATPase_dom"/>
</dbReference>
<evidence type="ECO:0000259" key="17">
    <source>
        <dbReference type="PROSITE" id="PS50110"/>
    </source>
</evidence>
<dbReference type="PROSITE" id="PS50110">
    <property type="entry name" value="RESPONSE_REGULATORY"/>
    <property type="match status" value="1"/>
</dbReference>
<feature type="transmembrane region" description="Helical" evidence="15">
    <location>
        <begin position="28"/>
        <end position="47"/>
    </location>
</feature>
<dbReference type="InterPro" id="IPR004358">
    <property type="entry name" value="Sig_transdc_His_kin-like_C"/>
</dbReference>
<dbReference type="SMART" id="SM00388">
    <property type="entry name" value="HisKA"/>
    <property type="match status" value="1"/>
</dbReference>
<keyword evidence="15" id="KW-0472">Membrane</keyword>
<dbReference type="InterPro" id="IPR003661">
    <property type="entry name" value="HisK_dim/P_dom"/>
</dbReference>
<dbReference type="PRINTS" id="PR00344">
    <property type="entry name" value="BCTRLSENSOR"/>
</dbReference>
<dbReference type="GO" id="GO:0005886">
    <property type="term" value="C:plasma membrane"/>
    <property type="evidence" value="ECO:0007669"/>
    <property type="project" value="UniProtKB-SubCell"/>
</dbReference>
<dbReference type="CDD" id="cd17546">
    <property type="entry name" value="REC_hyHK_CKI1_RcsC-like"/>
    <property type="match status" value="1"/>
</dbReference>
<comment type="caution">
    <text evidence="18">The sequence shown here is derived from an EMBL/GenBank/DDBJ whole genome shotgun (WGS) entry which is preliminary data.</text>
</comment>
<evidence type="ECO:0000256" key="4">
    <source>
        <dbReference type="ARBA" id="ARBA00022553"/>
    </source>
</evidence>
<protein>
    <recommendedName>
        <fullName evidence="12">Sensory/regulatory protein RpfC</fullName>
        <ecNumber evidence="3">2.7.13.3</ecNumber>
    </recommendedName>
</protein>
<evidence type="ECO:0000313" key="20">
    <source>
        <dbReference type="Proteomes" id="UP000675747"/>
    </source>
</evidence>
<feature type="modified residue" description="4-aspartylphosphate" evidence="13">
    <location>
        <position position="759"/>
    </location>
</feature>
<feature type="transmembrane region" description="Helical" evidence="15">
    <location>
        <begin position="53"/>
        <end position="81"/>
    </location>
</feature>
<dbReference type="EMBL" id="JAGQFT020000003">
    <property type="protein sequence ID" value="MBS7456709.1"/>
    <property type="molecule type" value="Genomic_DNA"/>
</dbReference>
<evidence type="ECO:0000256" key="2">
    <source>
        <dbReference type="ARBA" id="ARBA00004429"/>
    </source>
</evidence>
<feature type="transmembrane region" description="Helical" evidence="15">
    <location>
        <begin position="93"/>
        <end position="112"/>
    </location>
</feature>
<feature type="domain" description="Histidine kinase" evidence="16">
    <location>
        <begin position="350"/>
        <end position="574"/>
    </location>
</feature>
<dbReference type="SUPFAM" id="SSF55785">
    <property type="entry name" value="PYP-like sensor domain (PAS domain)"/>
    <property type="match status" value="1"/>
</dbReference>
<sequence>MNLGRTAGRSDSASDFFSRGALTSRRKVLLACVIGWLLLTAYDVSLLPPPGLAAGGFAALLLLAMHVPALLLLALAGVLSMRDGSRRPLVDRLLPLILLAALCSTSAIDVVLRHHADVDELRLAFAPLLLITGVLLAPFGLKLRSTLGTVIAFLAFDLLARMVSIEDASSQRHGVAAWFLLLVNTALCAYAAHLQQRERVEQFESQRRLDDILGNLPIAVFTYDPHARGFPHIAGDTSALFGVDAETMMRNGLDSVYAHLPPEACADIRDAADMLAEQPQELRREFRIPHRDGVRWVEVHSTPYRSLTGKVRLAGYWADVTVRHEQNAAMQAAQEAAEAAAAAKSGFLAMMSHEIRTPVNAIMGMIELLDGTTLDPEQRYMVRTVDASAEALLRILDDVLDFSRIEAGKFVLDPAPFSPRELVDHVVGIVAPGVRRKGLRIYAEVDHRIAGILVGDAWRLRQILLNLLGNAIKFTDSGRIRVALRMVGESDGDAGRQRIELMVADTGSGIPSEQQATLFEPFVQAADAADRRREGAGLGLAICRSLVDLMQGSIRLESAPGEGTRITIALTLDVRRRDAANDDLLRGCTAHVRDADPALVSSLGQHLRALGIAVNSDFRRSADGARPSVELSCTGPGTGDGGDRPRRIQLVDRQFPLGYGVDDGAVLLGTNPLEWRAVLPACREALGLPASTEHAAGQGEAAPPARAPQRILVAEDHPTNQALVRRQLDRLGYDCDVVGDGREALQRLQDGDYALLITDCHMPGMDGYELTRQLRTQEAGSGRHLPVIAMTANALPSEITRCLAVGMDDHLGKPVRLRRLDDMLARWLGGDDAVAAEPPGGRHGPDLATLREALAAEDVVAVLRSMADVTLQDLPALYQCLETRDADGTRQWLHRAVGALQTLGSHPVIDAGRMLIDRLAAEGDAALPAASGYAVRVAEFAEHLHAIARAEEGAHAP</sequence>
<dbReference type="PROSITE" id="PS50109">
    <property type="entry name" value="HIS_KIN"/>
    <property type="match status" value="1"/>
</dbReference>
<dbReference type="GO" id="GO:0005524">
    <property type="term" value="F:ATP binding"/>
    <property type="evidence" value="ECO:0007669"/>
    <property type="project" value="UniProtKB-KW"/>
</dbReference>
<dbReference type="SUPFAM" id="SSF55874">
    <property type="entry name" value="ATPase domain of HSP90 chaperone/DNA topoisomerase II/histidine kinase"/>
    <property type="match status" value="1"/>
</dbReference>
<keyword evidence="4 13" id="KW-0597">Phosphoprotein</keyword>
<dbReference type="RefSeq" id="WP_211925935.1">
    <property type="nucleotide sequence ID" value="NZ_JAGQFT020000003.1"/>
</dbReference>
<dbReference type="Pfam" id="PF02518">
    <property type="entry name" value="HATPase_c"/>
    <property type="match status" value="1"/>
</dbReference>
<evidence type="ECO:0000313" key="19">
    <source>
        <dbReference type="EMBL" id="MBS7456709.1"/>
    </source>
</evidence>
<dbReference type="Gene3D" id="3.30.565.10">
    <property type="entry name" value="Histidine kinase-like ATPase, C-terminal domain"/>
    <property type="match status" value="1"/>
</dbReference>
<dbReference type="Gene3D" id="3.40.50.2300">
    <property type="match status" value="1"/>
</dbReference>
<evidence type="ECO:0000259" key="16">
    <source>
        <dbReference type="PROSITE" id="PS50109"/>
    </source>
</evidence>
<comment type="subunit">
    <text evidence="11">At low DSF concentrations, interacts with RpfF.</text>
</comment>
<evidence type="ECO:0000256" key="12">
    <source>
        <dbReference type="ARBA" id="ARBA00068150"/>
    </source>
</evidence>
<dbReference type="InterPro" id="IPR011006">
    <property type="entry name" value="CheY-like_superfamily"/>
</dbReference>
<dbReference type="InterPro" id="IPR035965">
    <property type="entry name" value="PAS-like_dom_sf"/>
</dbReference>
<name>A0A8J7VRX1_9GAMM</name>
<evidence type="ECO:0000256" key="1">
    <source>
        <dbReference type="ARBA" id="ARBA00000085"/>
    </source>
</evidence>
<dbReference type="SMART" id="SM00448">
    <property type="entry name" value="REC"/>
    <property type="match status" value="1"/>
</dbReference>
<keyword evidence="6" id="KW-0547">Nucleotide-binding</keyword>
<keyword evidence="8" id="KW-0067">ATP-binding</keyword>
<evidence type="ECO:0000256" key="8">
    <source>
        <dbReference type="ARBA" id="ARBA00022840"/>
    </source>
</evidence>
<dbReference type="FunFam" id="3.30.565.10:FF:000010">
    <property type="entry name" value="Sensor histidine kinase RcsC"/>
    <property type="match status" value="1"/>
</dbReference>
<comment type="subcellular location">
    <subcellularLocation>
        <location evidence="2">Cell inner membrane</location>
        <topology evidence="2">Multi-pass membrane protein</topology>
    </subcellularLocation>
</comment>
<evidence type="ECO:0000256" key="14">
    <source>
        <dbReference type="SAM" id="MobiDB-lite"/>
    </source>
</evidence>
<reference evidence="18" key="2">
    <citation type="submission" date="2021-04" db="EMBL/GenBank/DDBJ databases">
        <authorList>
            <person name="Karlyshev A.V."/>
        </authorList>
    </citation>
    <scope>NUCLEOTIDE SEQUENCE</scope>
    <source>
        <strain evidence="18">LMG 29479</strain>
    </source>
</reference>
<keyword evidence="15" id="KW-0812">Transmembrane</keyword>